<evidence type="ECO:0000256" key="2">
    <source>
        <dbReference type="ARBA" id="ARBA00022475"/>
    </source>
</evidence>
<keyword evidence="4 6" id="KW-1133">Transmembrane helix</keyword>
<keyword evidence="7" id="KW-0969">Cilium</keyword>
<dbReference type="EMBL" id="QWVT01000008">
    <property type="protein sequence ID" value="RID88151.1"/>
    <property type="molecule type" value="Genomic_DNA"/>
</dbReference>
<evidence type="ECO:0000313" key="8">
    <source>
        <dbReference type="Proteomes" id="UP000265816"/>
    </source>
</evidence>
<dbReference type="Proteomes" id="UP000265816">
    <property type="component" value="Unassembled WGS sequence"/>
</dbReference>
<protein>
    <submittedName>
        <fullName evidence="7">Flagellar biosynthesis protein FliZ</fullName>
    </submittedName>
</protein>
<evidence type="ECO:0000313" key="7">
    <source>
        <dbReference type="EMBL" id="RID88151.1"/>
    </source>
</evidence>
<dbReference type="GO" id="GO:0044781">
    <property type="term" value="P:bacterial-type flagellum organization"/>
    <property type="evidence" value="ECO:0007669"/>
    <property type="project" value="InterPro"/>
</dbReference>
<evidence type="ECO:0000256" key="5">
    <source>
        <dbReference type="ARBA" id="ARBA00023136"/>
    </source>
</evidence>
<organism evidence="7 8">
    <name type="scientific">Mesobacillus zeae</name>
    <dbReference type="NCBI Taxonomy" id="1917180"/>
    <lineage>
        <taxon>Bacteria</taxon>
        <taxon>Bacillati</taxon>
        <taxon>Bacillota</taxon>
        <taxon>Bacilli</taxon>
        <taxon>Bacillales</taxon>
        <taxon>Bacillaceae</taxon>
        <taxon>Mesobacillus</taxon>
    </lineage>
</organism>
<sequence>MTGAEQLNSVKDCLDNKAGCGEVKEKEAKQDKDGKPEAKVGVTIWDFIRMILATAFVVGLLYLLLKYINKRSMTYKRSQLVENLGGTSLGTNRSIQVVKAGNRLLVVGVGENIQLLKEIDDPEEFRQIIEEHNNKLEQLIQPSDIVTKLLKRTNSTENSGKQEGTHFSAMLKMQLEEAAKGRKKLYEEIGKKGKEGNE</sequence>
<keyword evidence="7" id="KW-0966">Cell projection</keyword>
<evidence type="ECO:0000256" key="3">
    <source>
        <dbReference type="ARBA" id="ARBA00022692"/>
    </source>
</evidence>
<name>A0A398BFW7_9BACI</name>
<comment type="subcellular location">
    <subcellularLocation>
        <location evidence="1">Cell membrane</location>
    </subcellularLocation>
</comment>
<dbReference type="AlphaFoldDB" id="A0A398BFW7"/>
<keyword evidence="5 6" id="KW-0472">Membrane</keyword>
<gene>
    <name evidence="7" type="ORF">D1970_04000</name>
</gene>
<evidence type="ECO:0000256" key="1">
    <source>
        <dbReference type="ARBA" id="ARBA00004236"/>
    </source>
</evidence>
<keyword evidence="7" id="KW-0282">Flagellum</keyword>
<dbReference type="GO" id="GO:0016020">
    <property type="term" value="C:membrane"/>
    <property type="evidence" value="ECO:0007669"/>
    <property type="project" value="InterPro"/>
</dbReference>
<keyword evidence="3 6" id="KW-0812">Transmembrane</keyword>
<dbReference type="InterPro" id="IPR022781">
    <property type="entry name" value="Flagellar_biosynth_FliO"/>
</dbReference>
<accession>A0A398BFW7</accession>
<keyword evidence="8" id="KW-1185">Reference proteome</keyword>
<keyword evidence="2" id="KW-1003">Cell membrane</keyword>
<proteinExistence type="predicted"/>
<dbReference type="Pfam" id="PF04347">
    <property type="entry name" value="FliO"/>
    <property type="match status" value="1"/>
</dbReference>
<comment type="caution">
    <text evidence="7">The sequence shown here is derived from an EMBL/GenBank/DDBJ whole genome shotgun (WGS) entry which is preliminary data.</text>
</comment>
<dbReference type="OrthoDB" id="2376965at2"/>
<reference evidence="7 8" key="1">
    <citation type="submission" date="2018-08" db="EMBL/GenBank/DDBJ databases">
        <title>Bacillus jemisoniae sp. nov., Bacillus chryseoplanitiae sp. nov., Bacillus resnikiae sp. nov., and Bacillus frankliniae sp. nov., isolated from Viking spacecraft and associated surfaces.</title>
        <authorList>
            <person name="Seuylemezian A."/>
            <person name="Vaishampayan P."/>
        </authorList>
    </citation>
    <scope>NUCLEOTIDE SEQUENCE [LARGE SCALE GENOMIC DNA]</scope>
    <source>
        <strain evidence="7 8">JJ-247</strain>
    </source>
</reference>
<evidence type="ECO:0000256" key="6">
    <source>
        <dbReference type="SAM" id="Phobius"/>
    </source>
</evidence>
<evidence type="ECO:0000256" key="4">
    <source>
        <dbReference type="ARBA" id="ARBA00022989"/>
    </source>
</evidence>
<feature type="transmembrane region" description="Helical" evidence="6">
    <location>
        <begin position="47"/>
        <end position="68"/>
    </location>
</feature>